<feature type="compositionally biased region" description="Polar residues" evidence="1">
    <location>
        <begin position="110"/>
        <end position="120"/>
    </location>
</feature>
<evidence type="ECO:0000313" key="2">
    <source>
        <dbReference type="Ensembl" id="ENSMSIP00000017759.1"/>
    </source>
</evidence>
<proteinExistence type="predicted"/>
<reference evidence="2" key="2">
    <citation type="submission" date="2025-09" db="UniProtKB">
        <authorList>
            <consortium name="Ensembl"/>
        </authorList>
    </citation>
    <scope>IDENTIFICATION</scope>
</reference>
<sequence length="161" mass="17468">MYSCGFQRSQDTRRPPACPPFSSGPVLLSVCLQTLSLCAGRARPASHRKEHHWIPFPAVPHAVLLVSATPLHAATLALPERQASDHCWPLGYQARLGDRNAASESKHDLLSTSSCSQPRQEAQEPSAHTIPGVSIASHSLPGEPLLLPLQELGGEYWMFCS</sequence>
<name>A0A8C6H8A2_MUSSI</name>
<protein>
    <submittedName>
        <fullName evidence="2">Uncharacterized protein</fullName>
    </submittedName>
</protein>
<evidence type="ECO:0000313" key="3">
    <source>
        <dbReference type="Proteomes" id="UP000694415"/>
    </source>
</evidence>
<accession>A0A8C6H8A2</accession>
<reference evidence="2" key="1">
    <citation type="submission" date="2025-08" db="UniProtKB">
        <authorList>
            <consortium name="Ensembl"/>
        </authorList>
    </citation>
    <scope>IDENTIFICATION</scope>
</reference>
<feature type="region of interest" description="Disordered" evidence="1">
    <location>
        <begin position="107"/>
        <end position="127"/>
    </location>
</feature>
<dbReference type="AlphaFoldDB" id="A0A8C6H8A2"/>
<dbReference type="Ensembl" id="ENSMSIT00000022465.1">
    <property type="protein sequence ID" value="ENSMSIP00000017759.1"/>
    <property type="gene ID" value="ENSMSIG00000015156.1"/>
</dbReference>
<dbReference type="Proteomes" id="UP000694415">
    <property type="component" value="Unplaced"/>
</dbReference>
<organism evidence="2 3">
    <name type="scientific">Mus spicilegus</name>
    <name type="common">Mound-building mouse</name>
    <dbReference type="NCBI Taxonomy" id="10103"/>
    <lineage>
        <taxon>Eukaryota</taxon>
        <taxon>Metazoa</taxon>
        <taxon>Chordata</taxon>
        <taxon>Craniata</taxon>
        <taxon>Vertebrata</taxon>
        <taxon>Euteleostomi</taxon>
        <taxon>Mammalia</taxon>
        <taxon>Eutheria</taxon>
        <taxon>Euarchontoglires</taxon>
        <taxon>Glires</taxon>
        <taxon>Rodentia</taxon>
        <taxon>Myomorpha</taxon>
        <taxon>Muroidea</taxon>
        <taxon>Muridae</taxon>
        <taxon>Murinae</taxon>
        <taxon>Mus</taxon>
        <taxon>Mus</taxon>
    </lineage>
</organism>
<keyword evidence="3" id="KW-1185">Reference proteome</keyword>
<evidence type="ECO:0000256" key="1">
    <source>
        <dbReference type="SAM" id="MobiDB-lite"/>
    </source>
</evidence>